<name>A0A5D0RNW5_9RHOB</name>
<organism evidence="2 3">
    <name type="scientific">Maritimibacter fusiformis</name>
    <dbReference type="NCBI Taxonomy" id="2603819"/>
    <lineage>
        <taxon>Bacteria</taxon>
        <taxon>Pseudomonadati</taxon>
        <taxon>Pseudomonadota</taxon>
        <taxon>Alphaproteobacteria</taxon>
        <taxon>Rhodobacterales</taxon>
        <taxon>Roseobacteraceae</taxon>
        <taxon>Maritimibacter</taxon>
    </lineage>
</organism>
<sequence length="424" mass="46770">MSSPAKQEVRRRRVFYIPGYDPIHPRRYRELYRKESAAQAKISGYEVDLVGRQGSATYGWQVTGRIDGAETRAEFDVLVWSDIVRSSMERNILQTYILMARTAWTYIATGAFGRLIRLRKGPVIAALYPIGMLTVQALVAIAAGLATGAVFLALMGWLAHTVSDGGTLLPGQKVIAAMLGAVVFTLVLGWFRRIDNRLFAYYLMHDYAYSAASRGADPPALQARMGEFANQIAAALETDVDEVLVVGHSSGAHLGVSILADLVREGRVPRDGPKLGFLTLGQVVPMVSFLPKAHRLRRDLHELSQGDIPWVDVTAPGDGCAFALCDPVAVSGVAPETGKRWPLVISAAFTKTLSPERWKELRWRFFRLHFQYLCAFDRPGDYDYFKITAGPLTLGTRFATRKPSRSRKEEAVSKHTAMAPGAAL</sequence>
<dbReference type="InterPro" id="IPR029058">
    <property type="entry name" value="AB_hydrolase_fold"/>
</dbReference>
<dbReference type="EMBL" id="VSIY01000003">
    <property type="protein sequence ID" value="TYB82859.1"/>
    <property type="molecule type" value="Genomic_DNA"/>
</dbReference>
<evidence type="ECO:0000256" key="1">
    <source>
        <dbReference type="SAM" id="Phobius"/>
    </source>
</evidence>
<keyword evidence="1" id="KW-1133">Transmembrane helix</keyword>
<evidence type="ECO:0000313" key="3">
    <source>
        <dbReference type="Proteomes" id="UP000322080"/>
    </source>
</evidence>
<evidence type="ECO:0000313" key="2">
    <source>
        <dbReference type="EMBL" id="TYB82859.1"/>
    </source>
</evidence>
<reference evidence="2 3" key="1">
    <citation type="submission" date="2019-08" db="EMBL/GenBank/DDBJ databases">
        <title>Identification of a novel species of the genus Boseongicola.</title>
        <authorList>
            <person name="Zhang X.-Q."/>
        </authorList>
    </citation>
    <scope>NUCLEOTIDE SEQUENCE [LARGE SCALE GENOMIC DNA]</scope>
    <source>
        <strain evidence="2 3">HY14</strain>
    </source>
</reference>
<feature type="transmembrane region" description="Helical" evidence="1">
    <location>
        <begin position="174"/>
        <end position="191"/>
    </location>
</feature>
<dbReference type="Proteomes" id="UP000322080">
    <property type="component" value="Unassembled WGS sequence"/>
</dbReference>
<keyword evidence="3" id="KW-1185">Reference proteome</keyword>
<keyword evidence="1" id="KW-0472">Membrane</keyword>
<comment type="caution">
    <text evidence="2">The sequence shown here is derived from an EMBL/GenBank/DDBJ whole genome shotgun (WGS) entry which is preliminary data.</text>
</comment>
<proteinExistence type="predicted"/>
<feature type="transmembrane region" description="Helical" evidence="1">
    <location>
        <begin position="123"/>
        <end position="154"/>
    </location>
</feature>
<accession>A0A5D0RNW5</accession>
<dbReference type="AlphaFoldDB" id="A0A5D0RNW5"/>
<dbReference type="SUPFAM" id="SSF53474">
    <property type="entry name" value="alpha/beta-Hydrolases"/>
    <property type="match status" value="1"/>
</dbReference>
<protein>
    <submittedName>
        <fullName evidence="2">Uncharacterized protein</fullName>
    </submittedName>
</protein>
<keyword evidence="1" id="KW-0812">Transmembrane</keyword>
<dbReference type="RefSeq" id="WP_148375950.1">
    <property type="nucleotide sequence ID" value="NZ_VSIY01000003.1"/>
</dbReference>
<gene>
    <name evidence="2" type="ORF">FVF75_01365</name>
</gene>